<dbReference type="RefSeq" id="WP_095744659.1">
    <property type="nucleotide sequence ID" value="NZ_CP023284.1"/>
</dbReference>
<dbReference type="Proteomes" id="UP000217154">
    <property type="component" value="Chromosome"/>
</dbReference>
<evidence type="ECO:0000313" key="1">
    <source>
        <dbReference type="EMBL" id="ATA53919.1"/>
    </source>
</evidence>
<evidence type="ECO:0008006" key="3">
    <source>
        <dbReference type="Google" id="ProtNLM"/>
    </source>
</evidence>
<reference evidence="1 2" key="1">
    <citation type="submission" date="2017-09" db="EMBL/GenBank/DDBJ databases">
        <title>The diverse metabolic capabilities of V. boronicumulans make it an excellent choice for continued studies on novel biodegradation.</title>
        <authorList>
            <person name="Sun S."/>
        </authorList>
    </citation>
    <scope>NUCLEOTIDE SEQUENCE [LARGE SCALE GENOMIC DNA]</scope>
    <source>
        <strain evidence="1 2">J1</strain>
    </source>
</reference>
<name>A0A250DIY6_9BURK</name>
<accession>A0A250DIY6</accession>
<proteinExistence type="predicted"/>
<dbReference type="AlphaFoldDB" id="A0A250DIY6"/>
<protein>
    <recommendedName>
        <fullName evidence="3">DUF3168 domain-containing protein</fullName>
    </recommendedName>
</protein>
<organism evidence="1 2">
    <name type="scientific">Variovorax boronicumulans</name>
    <dbReference type="NCBI Taxonomy" id="436515"/>
    <lineage>
        <taxon>Bacteria</taxon>
        <taxon>Pseudomonadati</taxon>
        <taxon>Pseudomonadota</taxon>
        <taxon>Betaproteobacteria</taxon>
        <taxon>Burkholderiales</taxon>
        <taxon>Comamonadaceae</taxon>
        <taxon>Variovorax</taxon>
    </lineage>
</organism>
<dbReference type="KEGG" id="vbo:CKY39_12335"/>
<evidence type="ECO:0000313" key="2">
    <source>
        <dbReference type="Proteomes" id="UP000217154"/>
    </source>
</evidence>
<gene>
    <name evidence="1" type="ORF">CKY39_12335</name>
</gene>
<sequence>MLALEPAIVERLRASLAEAWTVKGMFSDAGKREPDLFASVMFGDADVPASEVPGVLVRPLWLVTLVGRRADAEVVPQLDSAFALVIEALHGWGPGQVTGRRWERLQLVRVKPPPFLENGLVGIELAFSTSARFDGQP</sequence>
<dbReference type="EMBL" id="CP023284">
    <property type="protein sequence ID" value="ATA53919.1"/>
    <property type="molecule type" value="Genomic_DNA"/>
</dbReference>